<evidence type="ECO:0000313" key="3">
    <source>
        <dbReference type="Proteomes" id="UP000568380"/>
    </source>
</evidence>
<dbReference type="Pfam" id="PF03995">
    <property type="entry name" value="Inhibitor_I36"/>
    <property type="match status" value="1"/>
</dbReference>
<accession>A0A7W8ELG2</accession>
<protein>
    <recommendedName>
        <fullName evidence="4">Peptidase inhibitor</fullName>
    </recommendedName>
</protein>
<dbReference type="Proteomes" id="UP000568380">
    <property type="component" value="Unassembled WGS sequence"/>
</dbReference>
<name>A0A7W8ELG2_9ACTN</name>
<proteinExistence type="predicted"/>
<evidence type="ECO:0000313" key="2">
    <source>
        <dbReference type="EMBL" id="MBB5083859.1"/>
    </source>
</evidence>
<dbReference type="AlphaFoldDB" id="A0A7W8ELG2"/>
<feature type="chain" id="PRO_5031484597" description="Peptidase inhibitor" evidence="1">
    <location>
        <begin position="26"/>
        <end position="135"/>
    </location>
</feature>
<sequence length="135" mass="14413">MSLTKASMIAGVAAFLVFIPVTAQAAATAAPPSNCRDEGVACFYTKKDFKGQICTWEFADPDTFKGDIDCDWMRNGTAPKSIYNNGTSADGSTGIAYYRKTNYGGGRIGCTKNKSGGNVSMGVPRSVQWVWNKCG</sequence>
<keyword evidence="1" id="KW-0732">Signal</keyword>
<evidence type="ECO:0008006" key="4">
    <source>
        <dbReference type="Google" id="ProtNLM"/>
    </source>
</evidence>
<comment type="caution">
    <text evidence="2">The sequence shown here is derived from an EMBL/GenBank/DDBJ whole genome shotgun (WGS) entry which is preliminary data.</text>
</comment>
<dbReference type="RefSeq" id="WP_184973334.1">
    <property type="nucleotide sequence ID" value="NZ_JACHIN010000019.1"/>
</dbReference>
<feature type="signal peptide" evidence="1">
    <location>
        <begin position="1"/>
        <end position="25"/>
    </location>
</feature>
<evidence type="ECO:0000256" key="1">
    <source>
        <dbReference type="SAM" id="SignalP"/>
    </source>
</evidence>
<organism evidence="2 3">
    <name type="scientific">Nonomuraea endophytica</name>
    <dbReference type="NCBI Taxonomy" id="714136"/>
    <lineage>
        <taxon>Bacteria</taxon>
        <taxon>Bacillati</taxon>
        <taxon>Actinomycetota</taxon>
        <taxon>Actinomycetes</taxon>
        <taxon>Streptosporangiales</taxon>
        <taxon>Streptosporangiaceae</taxon>
        <taxon>Nonomuraea</taxon>
    </lineage>
</organism>
<reference evidence="2 3" key="1">
    <citation type="submission" date="2020-08" db="EMBL/GenBank/DDBJ databases">
        <title>Genomic Encyclopedia of Type Strains, Phase IV (KMG-IV): sequencing the most valuable type-strain genomes for metagenomic binning, comparative biology and taxonomic classification.</title>
        <authorList>
            <person name="Goeker M."/>
        </authorList>
    </citation>
    <scope>NUCLEOTIDE SEQUENCE [LARGE SCALE GENOMIC DNA]</scope>
    <source>
        <strain evidence="2 3">DSM 45385</strain>
    </source>
</reference>
<keyword evidence="3" id="KW-1185">Reference proteome</keyword>
<dbReference type="EMBL" id="JACHIN010000019">
    <property type="protein sequence ID" value="MBB5083859.1"/>
    <property type="molecule type" value="Genomic_DNA"/>
</dbReference>
<gene>
    <name evidence="2" type="ORF">HNR40_009364</name>
</gene>